<feature type="region of interest" description="Disordered" evidence="1">
    <location>
        <begin position="442"/>
        <end position="500"/>
    </location>
</feature>
<organism evidence="3 4">
    <name type="scientific">Saccharospirillum salsuginis</name>
    <dbReference type="NCBI Taxonomy" id="418750"/>
    <lineage>
        <taxon>Bacteria</taxon>
        <taxon>Pseudomonadati</taxon>
        <taxon>Pseudomonadota</taxon>
        <taxon>Gammaproteobacteria</taxon>
        <taxon>Oceanospirillales</taxon>
        <taxon>Saccharospirillaceae</taxon>
        <taxon>Saccharospirillum</taxon>
    </lineage>
</organism>
<dbReference type="AlphaFoldDB" id="A0A918KKS1"/>
<feature type="transmembrane region" description="Helical" evidence="2">
    <location>
        <begin position="134"/>
        <end position="156"/>
    </location>
</feature>
<evidence type="ECO:0000256" key="2">
    <source>
        <dbReference type="SAM" id="Phobius"/>
    </source>
</evidence>
<dbReference type="RefSeq" id="WP_189611875.1">
    <property type="nucleotide sequence ID" value="NZ_BMXR01000011.1"/>
</dbReference>
<name>A0A918KKS1_9GAMM</name>
<protein>
    <recommendedName>
        <fullName evidence="5">Tetratricopeptide repeat protein</fullName>
    </recommendedName>
</protein>
<dbReference type="EMBL" id="BMXR01000011">
    <property type="protein sequence ID" value="GGX67539.1"/>
    <property type="molecule type" value="Genomic_DNA"/>
</dbReference>
<evidence type="ECO:0000313" key="4">
    <source>
        <dbReference type="Proteomes" id="UP000626148"/>
    </source>
</evidence>
<dbReference type="Gene3D" id="1.25.40.10">
    <property type="entry name" value="Tetratricopeptide repeat domain"/>
    <property type="match status" value="1"/>
</dbReference>
<dbReference type="SUPFAM" id="SSF48452">
    <property type="entry name" value="TPR-like"/>
    <property type="match status" value="1"/>
</dbReference>
<keyword evidence="2" id="KW-0472">Membrane</keyword>
<feature type="transmembrane region" description="Helical" evidence="2">
    <location>
        <begin position="202"/>
        <end position="222"/>
    </location>
</feature>
<feature type="transmembrane region" description="Helical" evidence="2">
    <location>
        <begin position="162"/>
        <end position="181"/>
    </location>
</feature>
<keyword evidence="2" id="KW-0812">Transmembrane</keyword>
<feature type="compositionally biased region" description="Basic and acidic residues" evidence="1">
    <location>
        <begin position="463"/>
        <end position="476"/>
    </location>
</feature>
<keyword evidence="4" id="KW-1185">Reference proteome</keyword>
<proteinExistence type="predicted"/>
<dbReference type="Proteomes" id="UP000626148">
    <property type="component" value="Unassembled WGS sequence"/>
</dbReference>
<feature type="transmembrane region" description="Helical" evidence="2">
    <location>
        <begin position="242"/>
        <end position="260"/>
    </location>
</feature>
<gene>
    <name evidence="3" type="ORF">GCM10007392_38960</name>
</gene>
<evidence type="ECO:0000256" key="1">
    <source>
        <dbReference type="SAM" id="MobiDB-lite"/>
    </source>
</evidence>
<feature type="compositionally biased region" description="Polar residues" evidence="1">
    <location>
        <begin position="443"/>
        <end position="456"/>
    </location>
</feature>
<evidence type="ECO:0000313" key="3">
    <source>
        <dbReference type="EMBL" id="GGX67539.1"/>
    </source>
</evidence>
<feature type="transmembrane region" description="Helical" evidence="2">
    <location>
        <begin position="72"/>
        <end position="98"/>
    </location>
</feature>
<keyword evidence="2" id="KW-1133">Transmembrane helix</keyword>
<sequence>MDYCAYHPLRASTYECDHCGEGRCDRCVDNDTLCLVCNRPTESLGARNNVEPFWRRLQAAFRYPFNTGTVSLIVVVSVMSGILSILSSLVLFIALYLISTGAIMKYSFRALEDTARGRMVAPDIADAFQGGIGLLFQLVLMVLALIGIVFAAGHFIGGTAAALLAFFFIIGLPAMLISFGLNHDLITSINPVNTFRLMTAIGLPYGLLLALIMVMMGSVTVLHQFIGDDWLVVSYILQNMASNYYLIVIFHIMGYMIFQYQGQLGFHAREDYGDGPVQRSDENLLGARIDIALKRGDYQNAYTLFNQALNQFPDNKIFPTQYFDCAHQLEDTAELPKAATAYLRFAHTHGQQARLLTVFNQVRTLLANYIPDHPDLRLALARDAAEQGDSKTAIHLLNGLHKRHPDYPRLPDAFHLLADLLDRQPDRETQAKQCRQLAAQLSERLSQQRVSDTGTPRTGKAMFDVEPREDKPEHPGTSESEIATEPSEGDGQELKPIEFR</sequence>
<dbReference type="InterPro" id="IPR011990">
    <property type="entry name" value="TPR-like_helical_dom_sf"/>
</dbReference>
<reference evidence="3" key="1">
    <citation type="journal article" date="2014" name="Int. J. Syst. Evol. Microbiol.">
        <title>Complete genome sequence of Corynebacterium casei LMG S-19264T (=DSM 44701T), isolated from a smear-ripened cheese.</title>
        <authorList>
            <consortium name="US DOE Joint Genome Institute (JGI-PGF)"/>
            <person name="Walter F."/>
            <person name="Albersmeier A."/>
            <person name="Kalinowski J."/>
            <person name="Ruckert C."/>
        </authorList>
    </citation>
    <scope>NUCLEOTIDE SEQUENCE</scope>
    <source>
        <strain evidence="3">KCTC 22169</strain>
    </source>
</reference>
<evidence type="ECO:0008006" key="5">
    <source>
        <dbReference type="Google" id="ProtNLM"/>
    </source>
</evidence>
<accession>A0A918KKS1</accession>
<comment type="caution">
    <text evidence="3">The sequence shown here is derived from an EMBL/GenBank/DDBJ whole genome shotgun (WGS) entry which is preliminary data.</text>
</comment>
<reference evidence="3" key="2">
    <citation type="submission" date="2020-09" db="EMBL/GenBank/DDBJ databases">
        <authorList>
            <person name="Sun Q."/>
            <person name="Kim S."/>
        </authorList>
    </citation>
    <scope>NUCLEOTIDE SEQUENCE</scope>
    <source>
        <strain evidence="3">KCTC 22169</strain>
    </source>
</reference>